<evidence type="ECO:0000313" key="2">
    <source>
        <dbReference type="EMBL" id="KAG0317850.1"/>
    </source>
</evidence>
<proteinExistence type="predicted"/>
<feature type="chain" id="PRO_5040479792" evidence="1">
    <location>
        <begin position="26"/>
        <end position="113"/>
    </location>
</feature>
<reference evidence="2" key="1">
    <citation type="journal article" date="2020" name="Fungal Divers.">
        <title>Resolving the Mortierellaceae phylogeny through synthesis of multi-gene phylogenetics and phylogenomics.</title>
        <authorList>
            <person name="Vandepol N."/>
            <person name="Liber J."/>
            <person name="Desiro A."/>
            <person name="Na H."/>
            <person name="Kennedy M."/>
            <person name="Barry K."/>
            <person name="Grigoriev I.V."/>
            <person name="Miller A.N."/>
            <person name="O'Donnell K."/>
            <person name="Stajich J.E."/>
            <person name="Bonito G."/>
        </authorList>
    </citation>
    <scope>NUCLEOTIDE SEQUENCE</scope>
    <source>
        <strain evidence="2">REB-010B</strain>
    </source>
</reference>
<dbReference type="Proteomes" id="UP000738325">
    <property type="component" value="Unassembled WGS sequence"/>
</dbReference>
<organism evidence="2 3">
    <name type="scientific">Dissophora globulifera</name>
    <dbReference type="NCBI Taxonomy" id="979702"/>
    <lineage>
        <taxon>Eukaryota</taxon>
        <taxon>Fungi</taxon>
        <taxon>Fungi incertae sedis</taxon>
        <taxon>Mucoromycota</taxon>
        <taxon>Mortierellomycotina</taxon>
        <taxon>Mortierellomycetes</taxon>
        <taxon>Mortierellales</taxon>
        <taxon>Mortierellaceae</taxon>
        <taxon>Dissophora</taxon>
    </lineage>
</organism>
<evidence type="ECO:0000313" key="3">
    <source>
        <dbReference type="Proteomes" id="UP000738325"/>
    </source>
</evidence>
<protein>
    <submittedName>
        <fullName evidence="2">Uncharacterized protein</fullName>
    </submittedName>
</protein>
<dbReference type="OrthoDB" id="2438526at2759"/>
<dbReference type="EMBL" id="JAAAIP010000401">
    <property type="protein sequence ID" value="KAG0317850.1"/>
    <property type="molecule type" value="Genomic_DNA"/>
</dbReference>
<evidence type="ECO:0000256" key="1">
    <source>
        <dbReference type="SAM" id="SignalP"/>
    </source>
</evidence>
<name>A0A9P6URN8_9FUNG</name>
<dbReference type="Gene3D" id="2.60.20.30">
    <property type="match status" value="1"/>
</dbReference>
<gene>
    <name evidence="2" type="ORF">BGZ99_006077</name>
</gene>
<sequence length="113" mass="11887">MTKFTSFSFAVLAVVLASILATVSAAPAKSKVPAFTVFQKNNFGGKSKAVSGYGCFNHNLKTVSSVKYGSGPDATTHFYEKANCTGKVSHQMDTSTFASMGGPYKSLSVKVSK</sequence>
<keyword evidence="1" id="KW-0732">Signal</keyword>
<accession>A0A9P6URN8</accession>
<dbReference type="InterPro" id="IPR015791">
    <property type="entry name" value="Antimic/Inh_G_crystallin-like"/>
</dbReference>
<keyword evidence="3" id="KW-1185">Reference proteome</keyword>
<dbReference type="AlphaFoldDB" id="A0A9P6URN8"/>
<comment type="caution">
    <text evidence="2">The sequence shown here is derived from an EMBL/GenBank/DDBJ whole genome shotgun (WGS) entry which is preliminary data.</text>
</comment>
<feature type="signal peptide" evidence="1">
    <location>
        <begin position="1"/>
        <end position="25"/>
    </location>
</feature>